<dbReference type="InterPro" id="IPR003778">
    <property type="entry name" value="CT_A_B"/>
</dbReference>
<reference evidence="6" key="1">
    <citation type="journal article" date="2019" name="Int. J. Syst. Evol. Microbiol.">
        <title>The Global Catalogue of Microorganisms (GCM) 10K type strain sequencing project: providing services to taxonomists for standard genome sequencing and annotation.</title>
        <authorList>
            <consortium name="The Broad Institute Genomics Platform"/>
            <consortium name="The Broad Institute Genome Sequencing Center for Infectious Disease"/>
            <person name="Wu L."/>
            <person name="Ma J."/>
        </authorList>
    </citation>
    <scope>NUCLEOTIDE SEQUENCE [LARGE SCALE GENOMIC DNA]</scope>
    <source>
        <strain evidence="6">JCM 16545</strain>
    </source>
</reference>
<comment type="caution">
    <text evidence="5">The sequence shown here is derived from an EMBL/GenBank/DDBJ whole genome shotgun (WGS) entry which is preliminary data.</text>
</comment>
<keyword evidence="6" id="KW-1185">Reference proteome</keyword>
<feature type="domain" description="Carboxyltransferase" evidence="4">
    <location>
        <begin position="24"/>
        <end position="321"/>
    </location>
</feature>
<keyword evidence="3" id="KW-0067">ATP-binding</keyword>
<dbReference type="PANTHER" id="PTHR43309:SF5">
    <property type="entry name" value="5-OXOPROLINASE SUBUNIT C"/>
    <property type="match status" value="1"/>
</dbReference>
<dbReference type="Gene3D" id="2.40.100.10">
    <property type="entry name" value="Cyclophilin-like"/>
    <property type="match status" value="1"/>
</dbReference>
<evidence type="ECO:0000256" key="2">
    <source>
        <dbReference type="ARBA" id="ARBA00022801"/>
    </source>
</evidence>
<dbReference type="PANTHER" id="PTHR43309">
    <property type="entry name" value="5-OXOPROLINASE SUBUNIT C"/>
    <property type="match status" value="1"/>
</dbReference>
<evidence type="ECO:0000256" key="1">
    <source>
        <dbReference type="ARBA" id="ARBA00022741"/>
    </source>
</evidence>
<evidence type="ECO:0000259" key="4">
    <source>
        <dbReference type="SMART" id="SM00797"/>
    </source>
</evidence>
<sequence length="334" mass="36855">MSIKIEKAGLLTTIQDTGRYGYQKDGIIVSGAMDATALRIANLLVDNNENEAAIEVTLVGPKIRFHENHLIAITGADLAPEIDGEQVQMWRPVYVKAGSLLQFKGPVNGSRAYIAISGSIAIPKVMNSYSTYLRAEFGGLNGKALQAGDVIPCKDPATDILALLKKRGLTNSDKAFIEVKWKLAPQLYPAYEENPTIRVVKGTEYELFSESSKSYLWKEKFQITSQSDRMAHRLQGVNLSLQEDTELISSAVTFGTIQVPAQGSPIILLADRQTTGGYPRIAQVITADFSQLAQIQPGKIVRFTEVTLQQAQQLYVKQEQNIEQIKRALDIKRS</sequence>
<gene>
    <name evidence="5" type="ORF">ACFSKU_13060</name>
</gene>
<protein>
    <submittedName>
        <fullName evidence="5">Biotin-dependent carboxyltransferase family protein</fullName>
    </submittedName>
</protein>
<dbReference type="RefSeq" id="WP_229958688.1">
    <property type="nucleotide sequence ID" value="NZ_JAJJWI010000003.1"/>
</dbReference>
<evidence type="ECO:0000313" key="6">
    <source>
        <dbReference type="Proteomes" id="UP001597369"/>
    </source>
</evidence>
<name>A0ABW4WYL1_9BACT</name>
<keyword evidence="2" id="KW-0378">Hydrolase</keyword>
<dbReference type="Pfam" id="PF02626">
    <property type="entry name" value="CT_A_B"/>
    <property type="match status" value="1"/>
</dbReference>
<evidence type="ECO:0000313" key="5">
    <source>
        <dbReference type="EMBL" id="MFD2067817.1"/>
    </source>
</evidence>
<proteinExistence type="predicted"/>
<dbReference type="InterPro" id="IPR052708">
    <property type="entry name" value="PxpC"/>
</dbReference>
<dbReference type="NCBIfam" id="TIGR00724">
    <property type="entry name" value="urea_amlyse_rel"/>
    <property type="match status" value="1"/>
</dbReference>
<dbReference type="Proteomes" id="UP001597369">
    <property type="component" value="Unassembled WGS sequence"/>
</dbReference>
<dbReference type="SMART" id="SM00797">
    <property type="entry name" value="AHS2"/>
    <property type="match status" value="1"/>
</dbReference>
<organism evidence="5 6">
    <name type="scientific">Pontibacter silvestris</name>
    <dbReference type="NCBI Taxonomy" id="2305183"/>
    <lineage>
        <taxon>Bacteria</taxon>
        <taxon>Pseudomonadati</taxon>
        <taxon>Bacteroidota</taxon>
        <taxon>Cytophagia</taxon>
        <taxon>Cytophagales</taxon>
        <taxon>Hymenobacteraceae</taxon>
        <taxon>Pontibacter</taxon>
    </lineage>
</organism>
<keyword evidence="1" id="KW-0547">Nucleotide-binding</keyword>
<dbReference type="EMBL" id="JBHUHV010000039">
    <property type="protein sequence ID" value="MFD2067817.1"/>
    <property type="molecule type" value="Genomic_DNA"/>
</dbReference>
<dbReference type="SUPFAM" id="SSF50891">
    <property type="entry name" value="Cyclophilin-like"/>
    <property type="match status" value="1"/>
</dbReference>
<accession>A0ABW4WYL1</accession>
<dbReference type="InterPro" id="IPR029000">
    <property type="entry name" value="Cyclophilin-like_dom_sf"/>
</dbReference>
<evidence type="ECO:0000256" key="3">
    <source>
        <dbReference type="ARBA" id="ARBA00022840"/>
    </source>
</evidence>